<dbReference type="KEGG" id="raj:RA11412_2392"/>
<keyword evidence="1" id="KW-0862">Zinc</keyword>
<dbReference type="InterPro" id="IPR024078">
    <property type="entry name" value="LmbE-like_dom_sf"/>
</dbReference>
<evidence type="ECO:0000313" key="3">
    <source>
        <dbReference type="Proteomes" id="UP000250241"/>
    </source>
</evidence>
<gene>
    <name evidence="2" type="ORF">RA11412_2392</name>
</gene>
<evidence type="ECO:0000313" key="2">
    <source>
        <dbReference type="EMBL" id="BAV88691.1"/>
    </source>
</evidence>
<dbReference type="InterPro" id="IPR003737">
    <property type="entry name" value="GlcNAc_PI_deacetylase-related"/>
</dbReference>
<dbReference type="RefSeq" id="WP_128087987.1">
    <property type="nucleotide sequence ID" value="NZ_CBDEQU010000003.1"/>
</dbReference>
<dbReference type="GO" id="GO:0016811">
    <property type="term" value="F:hydrolase activity, acting on carbon-nitrogen (but not peptide) bonds, in linear amides"/>
    <property type="evidence" value="ECO:0007669"/>
    <property type="project" value="TreeGrafter"/>
</dbReference>
<organism evidence="2 3">
    <name type="scientific">Rothia aeria</name>
    <dbReference type="NCBI Taxonomy" id="172042"/>
    <lineage>
        <taxon>Bacteria</taxon>
        <taxon>Bacillati</taxon>
        <taxon>Actinomycetota</taxon>
        <taxon>Actinomycetes</taxon>
        <taxon>Micrococcales</taxon>
        <taxon>Micrococcaceae</taxon>
        <taxon>Rothia</taxon>
    </lineage>
</organism>
<dbReference type="GeneID" id="93862578"/>
<dbReference type="Gene3D" id="3.40.50.10320">
    <property type="entry name" value="LmbE-like"/>
    <property type="match status" value="1"/>
</dbReference>
<keyword evidence="3" id="KW-1185">Reference proteome</keyword>
<dbReference type="PANTHER" id="PTHR12993:SF26">
    <property type="entry name" value="1D-MYO-INOSITOL 2-ACETAMIDO-2-DEOXY-ALPHA-D-GLUCOPYRANOSIDE DEACETYLASE"/>
    <property type="match status" value="1"/>
</dbReference>
<dbReference type="Pfam" id="PF02585">
    <property type="entry name" value="PIG-L"/>
    <property type="match status" value="1"/>
</dbReference>
<dbReference type="AlphaFoldDB" id="A0A2Z5R2J4"/>
<name>A0A2Z5R2J4_9MICC</name>
<proteinExistence type="predicted"/>
<dbReference type="PANTHER" id="PTHR12993">
    <property type="entry name" value="N-ACETYLGLUCOSAMINYL-PHOSPHATIDYLINOSITOL DE-N-ACETYLASE-RELATED"/>
    <property type="match status" value="1"/>
</dbReference>
<dbReference type="Proteomes" id="UP000250241">
    <property type="component" value="Chromosome"/>
</dbReference>
<accession>A0A2Z5R2J4</accession>
<protein>
    <submittedName>
        <fullName evidence="2">N-acetyl-1-D-myo-inosityl-2-amino-2-deoxy-alpha-D-glucopyranoside deacetylase MshB</fullName>
    </submittedName>
</protein>
<reference evidence="2 3" key="1">
    <citation type="submission" date="2016-10" db="EMBL/GenBank/DDBJ databases">
        <title>Genome sequence of Rothia aeria strain JCM11412.</title>
        <authorList>
            <person name="Nambu T."/>
        </authorList>
    </citation>
    <scope>NUCLEOTIDE SEQUENCE [LARGE SCALE GENOMIC DNA]</scope>
    <source>
        <strain evidence="2 3">JCM 11412</strain>
    </source>
</reference>
<evidence type="ECO:0000256" key="1">
    <source>
        <dbReference type="ARBA" id="ARBA00022833"/>
    </source>
</evidence>
<dbReference type="SUPFAM" id="SSF102588">
    <property type="entry name" value="LmbE-like"/>
    <property type="match status" value="1"/>
</dbReference>
<dbReference type="EMBL" id="AP017895">
    <property type="protein sequence ID" value="BAV88691.1"/>
    <property type="molecule type" value="Genomic_DNA"/>
</dbReference>
<dbReference type="GO" id="GO:0016137">
    <property type="term" value="P:glycoside metabolic process"/>
    <property type="evidence" value="ECO:0007669"/>
    <property type="project" value="UniProtKB-ARBA"/>
</dbReference>
<sequence length="455" mass="48618">MNAKLKEAASTVMSEATPSYPQQGTRVVSASKRNLLPNGRLIKDGVLLFVHAHPDDETSSTGATMAAYAREGAKVHLLTLTRGEMGEVIPEDLKHLQVGDPECTDNGEALGEYRTGELVAASRTLGVASRFYLGQAPATATGTRKIYRDSGMVWGEDGKPAPNPKASSDSLTAEPIEPQAQAIANAIRSIKPDALITYDADGGYGHPDHVRTHRAVMQALSLLKSSQKPVLVWGIEGEFDETDKRTQAAIYGSTTAKRKAMREYGTQIVVTGDDTFEYSNGVEQKISGVETYRLLAGDANIEVPSGHEPAGIISTSFTSILLGIMAALGGSIYHAWIQYAGDTPIPVGLGLGYLTVFFASLWGATMMRRPVAAPIQAAAVFITIFAFAYARPEAPFVLVNPTAGAAIGIVGTCWLMGAPIIVMLAAPVAVRSLRNEKQQLREHKSAPSFSQPHKR</sequence>